<keyword evidence="2" id="KW-0255">Endonuclease</keyword>
<dbReference type="GO" id="GO:0004519">
    <property type="term" value="F:endonuclease activity"/>
    <property type="evidence" value="ECO:0007669"/>
    <property type="project" value="UniProtKB-KW"/>
</dbReference>
<feature type="compositionally biased region" description="Low complexity" evidence="1">
    <location>
        <begin position="9"/>
        <end position="20"/>
    </location>
</feature>
<name>A0A5C4JND7_9HYPH</name>
<protein>
    <submittedName>
        <fullName evidence="2">HNH endonuclease</fullName>
    </submittedName>
</protein>
<reference evidence="2 3" key="2">
    <citation type="submission" date="2019-06" db="EMBL/GenBank/DDBJ databases">
        <title>Martelella lutilitoris sp. nov., isolated from a tidal mudflat.</title>
        <authorList>
            <person name="Kim Y.-J."/>
        </authorList>
    </citation>
    <scope>NUCLEOTIDE SEQUENCE [LARGE SCALE GENOMIC DNA]</scope>
    <source>
        <strain evidence="2 3">GH2-6</strain>
    </source>
</reference>
<evidence type="ECO:0000313" key="2">
    <source>
        <dbReference type="EMBL" id="TNB46820.1"/>
    </source>
</evidence>
<keyword evidence="2" id="KW-0540">Nuclease</keyword>
<keyword evidence="2" id="KW-0378">Hydrolase</keyword>
<reference evidence="2 3" key="1">
    <citation type="submission" date="2019-05" db="EMBL/GenBank/DDBJ databases">
        <authorList>
            <person name="Lee S.D."/>
        </authorList>
    </citation>
    <scope>NUCLEOTIDE SEQUENCE [LARGE SCALE GENOMIC DNA]</scope>
    <source>
        <strain evidence="2 3">GH2-6</strain>
    </source>
</reference>
<dbReference type="Proteomes" id="UP000307874">
    <property type="component" value="Unassembled WGS sequence"/>
</dbReference>
<dbReference type="RefSeq" id="WP_138749261.1">
    <property type="nucleotide sequence ID" value="NZ_VCLB01000008.1"/>
</dbReference>
<feature type="region of interest" description="Disordered" evidence="1">
    <location>
        <begin position="1"/>
        <end position="35"/>
    </location>
</feature>
<evidence type="ECO:0000313" key="3">
    <source>
        <dbReference type="Proteomes" id="UP000307874"/>
    </source>
</evidence>
<dbReference type="OrthoDB" id="5292295at2"/>
<gene>
    <name evidence="2" type="ORF">FF124_14780</name>
</gene>
<dbReference type="AlphaFoldDB" id="A0A5C4JND7"/>
<proteinExistence type="predicted"/>
<comment type="caution">
    <text evidence="2">The sequence shown here is derived from an EMBL/GenBank/DDBJ whole genome shotgun (WGS) entry which is preliminary data.</text>
</comment>
<evidence type="ECO:0000256" key="1">
    <source>
        <dbReference type="SAM" id="MobiDB-lite"/>
    </source>
</evidence>
<accession>A0A5C4JND7</accession>
<dbReference type="EMBL" id="VCLB01000008">
    <property type="protein sequence ID" value="TNB46820.1"/>
    <property type="molecule type" value="Genomic_DNA"/>
</dbReference>
<organism evidence="2 3">
    <name type="scientific">Martelella lutilitoris</name>
    <dbReference type="NCBI Taxonomy" id="2583532"/>
    <lineage>
        <taxon>Bacteria</taxon>
        <taxon>Pseudomonadati</taxon>
        <taxon>Pseudomonadota</taxon>
        <taxon>Alphaproteobacteria</taxon>
        <taxon>Hyphomicrobiales</taxon>
        <taxon>Aurantimonadaceae</taxon>
        <taxon>Martelella</taxon>
    </lineage>
</organism>
<keyword evidence="3" id="KW-1185">Reference proteome</keyword>
<sequence>MVKSPKSFRPAGAPTRQQQRQRADDRRGSAANRGYNRRWSKARDTFLAHRPLCLGCEAVGKVTAARVVDHVDPHHGDPEKFWNTAMWQPCCKWHHDHVKQRLEVMYERGQIGIESLWLNSDRARAITLGLMAGLAEEAGGGSGS</sequence>